<organism evidence="4 5">
    <name type="scientific">Treponema porcinum</name>
    <dbReference type="NCBI Taxonomy" id="261392"/>
    <lineage>
        <taxon>Bacteria</taxon>
        <taxon>Pseudomonadati</taxon>
        <taxon>Spirochaetota</taxon>
        <taxon>Spirochaetia</taxon>
        <taxon>Spirochaetales</taxon>
        <taxon>Treponemataceae</taxon>
        <taxon>Treponema</taxon>
    </lineage>
</organism>
<dbReference type="FunFam" id="3.30.420.10:FF:000045">
    <property type="entry name" value="3'-5' exonuclease DinG"/>
    <property type="match status" value="1"/>
</dbReference>
<dbReference type="AlphaFoldDB" id="A0A1T4KVC1"/>
<reference evidence="4 5" key="1">
    <citation type="submission" date="2017-02" db="EMBL/GenBank/DDBJ databases">
        <authorList>
            <person name="Peterson S.W."/>
        </authorList>
    </citation>
    <scope>NUCLEOTIDE SEQUENCE [LARGE SCALE GENOMIC DNA]</scope>
    <source>
        <strain evidence="4 5">ATCC BAA-908</strain>
    </source>
</reference>
<dbReference type="PANTHER" id="PTHR30231:SF41">
    <property type="entry name" value="DNA POLYMERASE III SUBUNIT EPSILON"/>
    <property type="match status" value="1"/>
</dbReference>
<evidence type="ECO:0000259" key="3">
    <source>
        <dbReference type="SMART" id="SM00479"/>
    </source>
</evidence>
<dbReference type="GO" id="GO:0008408">
    <property type="term" value="F:3'-5' exonuclease activity"/>
    <property type="evidence" value="ECO:0007669"/>
    <property type="project" value="TreeGrafter"/>
</dbReference>
<evidence type="ECO:0000313" key="5">
    <source>
        <dbReference type="Proteomes" id="UP000190423"/>
    </source>
</evidence>
<dbReference type="Proteomes" id="UP000190423">
    <property type="component" value="Unassembled WGS sequence"/>
</dbReference>
<dbReference type="PANTHER" id="PTHR30231">
    <property type="entry name" value="DNA POLYMERASE III SUBUNIT EPSILON"/>
    <property type="match status" value="1"/>
</dbReference>
<dbReference type="OrthoDB" id="9804290at2"/>
<dbReference type="RefSeq" id="WP_078933244.1">
    <property type="nucleotide sequence ID" value="NZ_FUWG01000009.1"/>
</dbReference>
<dbReference type="GO" id="GO:0003677">
    <property type="term" value="F:DNA binding"/>
    <property type="evidence" value="ECO:0007669"/>
    <property type="project" value="InterPro"/>
</dbReference>
<dbReference type="CDD" id="cd06127">
    <property type="entry name" value="DEDDh"/>
    <property type="match status" value="1"/>
</dbReference>
<evidence type="ECO:0000256" key="2">
    <source>
        <dbReference type="ARBA" id="ARBA00026073"/>
    </source>
</evidence>
<dbReference type="Gene3D" id="3.30.420.10">
    <property type="entry name" value="Ribonuclease H-like superfamily/Ribonuclease H"/>
    <property type="match status" value="1"/>
</dbReference>
<dbReference type="EMBL" id="FUWG01000009">
    <property type="protein sequence ID" value="SJZ46346.1"/>
    <property type="molecule type" value="Genomic_DNA"/>
</dbReference>
<comment type="function">
    <text evidence="1">DNA polymerase III is a complex, multichain enzyme responsible for most of the replicative synthesis in bacteria. The epsilon subunit contain the editing function and is a proofreading 3'-5' exonuclease.</text>
</comment>
<comment type="subunit">
    <text evidence="2">DNA polymerase III contains a core (composed of alpha, epsilon and theta chains) that associates with a tau subunit. This core dimerizes to form the POLIII' complex. PolIII' associates with the gamma complex (composed of gamma, delta, delta', psi and chi chains) and with the beta chain to form the complete DNA polymerase III complex.</text>
</comment>
<name>A0A1T4KVC1_TREPO</name>
<evidence type="ECO:0000313" key="4">
    <source>
        <dbReference type="EMBL" id="SJZ46346.1"/>
    </source>
</evidence>
<dbReference type="Pfam" id="PF00929">
    <property type="entry name" value="RNase_T"/>
    <property type="match status" value="1"/>
</dbReference>
<dbReference type="SMART" id="SM00479">
    <property type="entry name" value="EXOIII"/>
    <property type="match status" value="1"/>
</dbReference>
<gene>
    <name evidence="4" type="ORF">SAMN02745149_01333</name>
</gene>
<dbReference type="GO" id="GO:0005829">
    <property type="term" value="C:cytosol"/>
    <property type="evidence" value="ECO:0007669"/>
    <property type="project" value="TreeGrafter"/>
</dbReference>
<dbReference type="InterPro" id="IPR006054">
    <property type="entry name" value="DnaQ"/>
</dbReference>
<dbReference type="GO" id="GO:0003887">
    <property type="term" value="F:DNA-directed DNA polymerase activity"/>
    <property type="evidence" value="ECO:0007669"/>
    <property type="project" value="InterPro"/>
</dbReference>
<dbReference type="InterPro" id="IPR036397">
    <property type="entry name" value="RNaseH_sf"/>
</dbReference>
<accession>A0A1T4KVC1</accession>
<keyword evidence="5" id="KW-1185">Reference proteome</keyword>
<evidence type="ECO:0000256" key="1">
    <source>
        <dbReference type="ARBA" id="ARBA00025483"/>
    </source>
</evidence>
<protein>
    <submittedName>
        <fullName evidence="4">DNA polymerase-3 subunit epsilon</fullName>
    </submittedName>
</protein>
<sequence>MTLPNKHIKDYRRLARLLDSGATFTAFDTETTGLNCQTCRIIEIGAVQFNKSGILRSFSTLINPHQSVPFECSQINHITDEMLAGKPEIQDILPDFLNFLGNSIIIGHNVNFDLRFLNAEMERLSMPPVENQVIDTLSLCRWAFPEQEKYNQPLIAQKLGIIIKNAHRAYDDAFVCGNIFLHCIRHTAALQKL</sequence>
<proteinExistence type="predicted"/>
<dbReference type="GO" id="GO:0045004">
    <property type="term" value="P:DNA replication proofreading"/>
    <property type="evidence" value="ECO:0007669"/>
    <property type="project" value="TreeGrafter"/>
</dbReference>
<dbReference type="InterPro" id="IPR012337">
    <property type="entry name" value="RNaseH-like_sf"/>
</dbReference>
<dbReference type="NCBIfam" id="TIGR00573">
    <property type="entry name" value="dnaq"/>
    <property type="match status" value="1"/>
</dbReference>
<dbReference type="SUPFAM" id="SSF53098">
    <property type="entry name" value="Ribonuclease H-like"/>
    <property type="match status" value="1"/>
</dbReference>
<dbReference type="STRING" id="261392.SAMN02745149_01333"/>
<dbReference type="InterPro" id="IPR013520">
    <property type="entry name" value="Ribonucl_H"/>
</dbReference>
<feature type="domain" description="Exonuclease" evidence="3">
    <location>
        <begin position="23"/>
        <end position="189"/>
    </location>
</feature>
<dbReference type="GeneID" id="78316630"/>